<dbReference type="Gene3D" id="1.10.260.40">
    <property type="entry name" value="lambda repressor-like DNA-binding domains"/>
    <property type="match status" value="1"/>
</dbReference>
<feature type="transmembrane region" description="Helical" evidence="2">
    <location>
        <begin position="111"/>
        <end position="131"/>
    </location>
</feature>
<evidence type="ECO:0000313" key="4">
    <source>
        <dbReference type="EMBL" id="RSU09692.1"/>
    </source>
</evidence>
<evidence type="ECO:0000313" key="5">
    <source>
        <dbReference type="Proteomes" id="UP000287605"/>
    </source>
</evidence>
<proteinExistence type="predicted"/>
<feature type="domain" description="HTH cro/C1-type" evidence="3">
    <location>
        <begin position="7"/>
        <end position="61"/>
    </location>
</feature>
<dbReference type="InterPro" id="IPR010982">
    <property type="entry name" value="Lambda_DNA-bd_dom_sf"/>
</dbReference>
<evidence type="ECO:0000256" key="1">
    <source>
        <dbReference type="ARBA" id="ARBA00023125"/>
    </source>
</evidence>
<keyword evidence="5" id="KW-1185">Reference proteome</keyword>
<organism evidence="4 5">
    <name type="scientific">Vagococcus elongatus</name>
    <dbReference type="NCBI Taxonomy" id="180344"/>
    <lineage>
        <taxon>Bacteria</taxon>
        <taxon>Bacillati</taxon>
        <taxon>Bacillota</taxon>
        <taxon>Bacilli</taxon>
        <taxon>Lactobacillales</taxon>
        <taxon>Enterococcaceae</taxon>
        <taxon>Vagococcus</taxon>
    </lineage>
</organism>
<dbReference type="GO" id="GO:0003677">
    <property type="term" value="F:DNA binding"/>
    <property type="evidence" value="ECO:0007669"/>
    <property type="project" value="UniProtKB-KW"/>
</dbReference>
<sequence>MNIGESIKINRKKLSLTQDELAEKIHVSRQTISSWENLKSLPDITSLILLSDVYEVSLDELIKGDISMVKKLEFKKSKVKFKEKIIPNLIINLLLLVIVFILGFTGYKNDIVYYIIIILFWLNLHAIPSEFKEYKDISKKMDKIKE</sequence>
<dbReference type="SUPFAM" id="SSF47413">
    <property type="entry name" value="lambda repressor-like DNA-binding domains"/>
    <property type="match status" value="1"/>
</dbReference>
<gene>
    <name evidence="4" type="ORF">CBF29_10970</name>
</gene>
<dbReference type="SMART" id="SM00530">
    <property type="entry name" value="HTH_XRE"/>
    <property type="match status" value="1"/>
</dbReference>
<evidence type="ECO:0000259" key="3">
    <source>
        <dbReference type="PROSITE" id="PS50943"/>
    </source>
</evidence>
<keyword evidence="2" id="KW-1133">Transmembrane helix</keyword>
<dbReference type="Proteomes" id="UP000287605">
    <property type="component" value="Unassembled WGS sequence"/>
</dbReference>
<dbReference type="PANTHER" id="PTHR46558:SF15">
    <property type="entry name" value="HELIX-TURN-HELIX DOMAIN PROTEIN"/>
    <property type="match status" value="1"/>
</dbReference>
<protein>
    <recommendedName>
        <fullName evidence="3">HTH cro/C1-type domain-containing protein</fullName>
    </recommendedName>
</protein>
<dbReference type="Pfam" id="PF01381">
    <property type="entry name" value="HTH_3"/>
    <property type="match status" value="1"/>
</dbReference>
<evidence type="ECO:0000256" key="2">
    <source>
        <dbReference type="SAM" id="Phobius"/>
    </source>
</evidence>
<dbReference type="OrthoDB" id="4427456at2"/>
<dbReference type="PANTHER" id="PTHR46558">
    <property type="entry name" value="TRACRIPTIONAL REGULATORY PROTEIN-RELATED-RELATED"/>
    <property type="match status" value="1"/>
</dbReference>
<accession>A0A430ANJ2</accession>
<keyword evidence="2" id="KW-0472">Membrane</keyword>
<keyword evidence="1" id="KW-0238">DNA-binding</keyword>
<name>A0A430ANJ2_9ENTE</name>
<feature type="transmembrane region" description="Helical" evidence="2">
    <location>
        <begin position="85"/>
        <end position="105"/>
    </location>
</feature>
<reference evidence="4 5" key="1">
    <citation type="submission" date="2017-05" db="EMBL/GenBank/DDBJ databases">
        <title>Vagococcus spp. assemblies.</title>
        <authorList>
            <person name="Gulvik C.A."/>
        </authorList>
    </citation>
    <scope>NUCLEOTIDE SEQUENCE [LARGE SCALE GENOMIC DNA]</scope>
    <source>
        <strain evidence="4 5">CCUG 51432</strain>
    </source>
</reference>
<keyword evidence="2" id="KW-0812">Transmembrane</keyword>
<comment type="caution">
    <text evidence="4">The sequence shown here is derived from an EMBL/GenBank/DDBJ whole genome shotgun (WGS) entry which is preliminary data.</text>
</comment>
<dbReference type="InterPro" id="IPR001387">
    <property type="entry name" value="Cro/C1-type_HTH"/>
</dbReference>
<dbReference type="EMBL" id="NGKA01000019">
    <property type="protein sequence ID" value="RSU09692.1"/>
    <property type="molecule type" value="Genomic_DNA"/>
</dbReference>
<dbReference type="AlphaFoldDB" id="A0A430ANJ2"/>
<dbReference type="PROSITE" id="PS50943">
    <property type="entry name" value="HTH_CROC1"/>
    <property type="match status" value="1"/>
</dbReference>
<dbReference type="CDD" id="cd00093">
    <property type="entry name" value="HTH_XRE"/>
    <property type="match status" value="1"/>
</dbReference>